<dbReference type="Proteomes" id="UP001164472">
    <property type="component" value="Chromosome"/>
</dbReference>
<dbReference type="EMBL" id="CP101527">
    <property type="protein sequence ID" value="UZW75104.1"/>
    <property type="molecule type" value="Genomic_DNA"/>
</dbReference>
<gene>
    <name evidence="2" type="ORF">NNL22_00415</name>
</gene>
<organism evidence="2 3">
    <name type="scientific">Alkalimarinus sediminis</name>
    <dbReference type="NCBI Taxonomy" id="1632866"/>
    <lineage>
        <taxon>Bacteria</taxon>
        <taxon>Pseudomonadati</taxon>
        <taxon>Pseudomonadota</taxon>
        <taxon>Gammaproteobacteria</taxon>
        <taxon>Alteromonadales</taxon>
        <taxon>Alteromonadaceae</taxon>
        <taxon>Alkalimarinus</taxon>
    </lineage>
</organism>
<dbReference type="Pfam" id="PF00487">
    <property type="entry name" value="FA_desaturase"/>
    <property type="match status" value="1"/>
</dbReference>
<dbReference type="GO" id="GO:0006629">
    <property type="term" value="P:lipid metabolic process"/>
    <property type="evidence" value="ECO:0007669"/>
    <property type="project" value="InterPro"/>
</dbReference>
<proteinExistence type="predicted"/>
<dbReference type="GO" id="GO:0016020">
    <property type="term" value="C:membrane"/>
    <property type="evidence" value="ECO:0007669"/>
    <property type="project" value="TreeGrafter"/>
</dbReference>
<evidence type="ECO:0000313" key="2">
    <source>
        <dbReference type="EMBL" id="UZW75104.1"/>
    </source>
</evidence>
<protein>
    <submittedName>
        <fullName evidence="2">Acyl-CoA desaturase</fullName>
    </submittedName>
</protein>
<accession>A0A9E8HSS6</accession>
<dbReference type="KEGG" id="asem:NNL22_00415"/>
<keyword evidence="3" id="KW-1185">Reference proteome</keyword>
<dbReference type="CDD" id="cd03506">
    <property type="entry name" value="Delta6-FADS-like"/>
    <property type="match status" value="1"/>
</dbReference>
<name>A0A9E8HSS6_9ALTE</name>
<dbReference type="AlphaFoldDB" id="A0A9E8HSS6"/>
<sequence length="404" mass="46166">MTTIDPTLKPDLTPQQINGFQKELDELRQSIEAKIGKDDIDHIQNMIEIKRYLELSGRLLIHFSLEPVSWALGVASLSASHILENMEIGHNVIHGQYDFMEDPEINSDHYEWTMTGTAKNWKRAHNHHHHAYTNVIGKDTDYGFGMFRLSDEVKWKPIHLLQPIISPASGLVFEFAVSLYDLQIPQYILPKWLRPEEHAELLPKSELLQELKEFATKSSKKGLKEYVFYPLLAGPLAPKVLAGNISAQVIRNVWAYAVIYCGHLPDGNFTFTEKEMEAETKGQWYLRQILGSSNFEGSLLTHIMSGHLSHQVEHHLYPDIPAWRYREMGPKVKEICERYGVPYHTGKMAPMLKTVAQRLVKYSVPEREKWPIIGKMLSKKKSAIKPKVKTTAPSDLPLTVVKAA</sequence>
<feature type="domain" description="Fatty acid desaturase" evidence="1">
    <location>
        <begin position="69"/>
        <end position="345"/>
    </location>
</feature>
<dbReference type="InterPro" id="IPR012171">
    <property type="entry name" value="Fatty_acid_desaturase"/>
</dbReference>
<evidence type="ECO:0000259" key="1">
    <source>
        <dbReference type="Pfam" id="PF00487"/>
    </source>
</evidence>
<dbReference type="PANTHER" id="PTHR19353:SF84">
    <property type="entry name" value="ACYL-COA DELTA-9-DESATURASE, DESB"/>
    <property type="match status" value="1"/>
</dbReference>
<evidence type="ECO:0000313" key="3">
    <source>
        <dbReference type="Proteomes" id="UP001164472"/>
    </source>
</evidence>
<dbReference type="RefSeq" id="WP_251811092.1">
    <property type="nucleotide sequence ID" value="NZ_CP101527.1"/>
</dbReference>
<dbReference type="PANTHER" id="PTHR19353">
    <property type="entry name" value="FATTY ACID DESATURASE 2"/>
    <property type="match status" value="1"/>
</dbReference>
<dbReference type="InterPro" id="IPR005804">
    <property type="entry name" value="FA_desaturase_dom"/>
</dbReference>
<reference evidence="2" key="1">
    <citation type="submission" date="2022-07" db="EMBL/GenBank/DDBJ databases">
        <title>Alkalimarinus sp. nov., isolated from gut of a Alitta virens.</title>
        <authorList>
            <person name="Yang A.I."/>
            <person name="Shin N.-R."/>
        </authorList>
    </citation>
    <scope>NUCLEOTIDE SEQUENCE</scope>
    <source>
        <strain evidence="2">FA028</strain>
    </source>
</reference>
<dbReference type="GO" id="GO:0016717">
    <property type="term" value="F:oxidoreductase activity, acting on paired donors, with oxidation of a pair of donors resulting in the reduction of molecular oxygen to two molecules of water"/>
    <property type="evidence" value="ECO:0007669"/>
    <property type="project" value="TreeGrafter"/>
</dbReference>